<organism evidence="1 2">
    <name type="scientific">Ridgeia piscesae</name>
    <name type="common">Tubeworm</name>
    <dbReference type="NCBI Taxonomy" id="27915"/>
    <lineage>
        <taxon>Eukaryota</taxon>
        <taxon>Metazoa</taxon>
        <taxon>Spiralia</taxon>
        <taxon>Lophotrochozoa</taxon>
        <taxon>Annelida</taxon>
        <taxon>Polychaeta</taxon>
        <taxon>Sedentaria</taxon>
        <taxon>Canalipalpata</taxon>
        <taxon>Sabellida</taxon>
        <taxon>Siboglinidae</taxon>
        <taxon>Ridgeia</taxon>
    </lineage>
</organism>
<dbReference type="AlphaFoldDB" id="A0AAD9NE65"/>
<name>A0AAD9NE65_RIDPI</name>
<accession>A0AAD9NE65</accession>
<dbReference type="Proteomes" id="UP001209878">
    <property type="component" value="Unassembled WGS sequence"/>
</dbReference>
<evidence type="ECO:0000313" key="1">
    <source>
        <dbReference type="EMBL" id="KAK2164981.1"/>
    </source>
</evidence>
<evidence type="ECO:0008006" key="3">
    <source>
        <dbReference type="Google" id="ProtNLM"/>
    </source>
</evidence>
<keyword evidence="2" id="KW-1185">Reference proteome</keyword>
<dbReference type="EMBL" id="JAODUO010001387">
    <property type="protein sequence ID" value="KAK2164981.1"/>
    <property type="molecule type" value="Genomic_DNA"/>
</dbReference>
<sequence>MSDSKQCSDDDSNHDDVNFQMFLKVTIRTVTSQSKVVVDWGRSVSDRCICRKRGDDMWRMKSEILGQVCIDSRPVHFLSSIHPPEHDAAVLGAGKTVKRKGKCGERGGIDVAAPPCVHAYNKHMGGVDFTDRIIKYYNCAQLQQVFREELADALIGGYHAGHKCAGRPSDVYNSEARFQNVGSHHPSSDKSRDCALCTKKAKAACPGGVIPHGVSRASPGGDACQQPPADMRSGRVVLRRPRPQLKRIVERNVKIGSWNVGSMTGRELVEVCKRRNIGILCVREEMGVTSFPEERSDDVLSTLLLR</sequence>
<reference evidence="1" key="1">
    <citation type="journal article" date="2023" name="Mol. Biol. Evol.">
        <title>Third-Generation Sequencing Reveals the Adaptive Role of the Epigenome in Three Deep-Sea Polychaetes.</title>
        <authorList>
            <person name="Perez M."/>
            <person name="Aroh O."/>
            <person name="Sun Y."/>
            <person name="Lan Y."/>
            <person name="Juniper S.K."/>
            <person name="Young C.R."/>
            <person name="Angers B."/>
            <person name="Qian P.Y."/>
        </authorList>
    </citation>
    <scope>NUCLEOTIDE SEQUENCE</scope>
    <source>
        <strain evidence="1">R07B-5</strain>
    </source>
</reference>
<protein>
    <recommendedName>
        <fullName evidence="3">Craniofacial development protein 2-like</fullName>
    </recommendedName>
</protein>
<proteinExistence type="predicted"/>
<comment type="caution">
    <text evidence="1">The sequence shown here is derived from an EMBL/GenBank/DDBJ whole genome shotgun (WGS) entry which is preliminary data.</text>
</comment>
<evidence type="ECO:0000313" key="2">
    <source>
        <dbReference type="Proteomes" id="UP001209878"/>
    </source>
</evidence>
<gene>
    <name evidence="1" type="ORF">NP493_1389g00034</name>
</gene>